<keyword evidence="1" id="KW-0167">Capsid protein</keyword>
<evidence type="ECO:0000313" key="1">
    <source>
        <dbReference type="EMBL" id="SUQ14883.1"/>
    </source>
</evidence>
<dbReference type="Gene3D" id="3.90.1200.10">
    <property type="match status" value="1"/>
</dbReference>
<dbReference type="OrthoDB" id="9771902at2"/>
<proteinExistence type="predicted"/>
<dbReference type="EMBL" id="UHJJ01000008">
    <property type="protein sequence ID" value="SUQ14883.1"/>
    <property type="molecule type" value="Genomic_DNA"/>
</dbReference>
<dbReference type="Proteomes" id="UP000254051">
    <property type="component" value="Unassembled WGS sequence"/>
</dbReference>
<dbReference type="PANTHER" id="PTHR39179:SF1">
    <property type="entry name" value="SPORE COAT PROTEIN I"/>
    <property type="match status" value="1"/>
</dbReference>
<dbReference type="Pfam" id="PF02958">
    <property type="entry name" value="EcKL"/>
    <property type="match status" value="1"/>
</dbReference>
<dbReference type="NCBIfam" id="TIGR02906">
    <property type="entry name" value="spore_CotS"/>
    <property type="match status" value="1"/>
</dbReference>
<dbReference type="GO" id="GO:0042601">
    <property type="term" value="C:endospore-forming forespore"/>
    <property type="evidence" value="ECO:0007669"/>
    <property type="project" value="TreeGrafter"/>
</dbReference>
<sequence length="336" mass="40016">MREYELEILEQYEIEVKGTRKIRGAFFCDTKEGIMLLKETDVSDRRAPLLYAVLHSLEEDGCFNVDTPIYNKEGGLVSESRDGSRYMLKKWYSGRECDVKREYEILQASRNLAELHNKMRWRPPQKAEDASVIRPPTGRHLREEFLRHNRELKKVRSFMRNKVSKSVFEFLLLEYFEKMYNLAEEVTRRLEKSGYDVLYKESIENQSLVHGDYNYHNVLFTSNGIATTNFEHFRVDVQVQDLYYFLRKVMEKHQWQESLGQSMLEAYQSVRPLDSRELECIALCLAYPEKFWKTANTYYHSNKAWIPEKNVAKLQTAITQTEEKLRFLENIFTFIL</sequence>
<dbReference type="InterPro" id="IPR047175">
    <property type="entry name" value="CotS-like"/>
</dbReference>
<dbReference type="PANTHER" id="PTHR39179">
    <property type="entry name" value="SPORE COAT PROTEIN I"/>
    <property type="match status" value="1"/>
</dbReference>
<protein>
    <submittedName>
        <fullName evidence="1">Spore coat protein I</fullName>
    </submittedName>
</protein>
<reference evidence="2" key="1">
    <citation type="submission" date="2017-07" db="EMBL/GenBank/DDBJ databases">
        <authorList>
            <person name="Varghese N."/>
            <person name="Submissions S."/>
        </authorList>
    </citation>
    <scope>NUCLEOTIDE SEQUENCE [LARGE SCALE GENOMIC DNA]</scope>
    <source>
        <strain evidence="2">NLAE-zl-C134</strain>
    </source>
</reference>
<dbReference type="InterPro" id="IPR014255">
    <property type="entry name" value="Spore_coat_CotS"/>
</dbReference>
<accession>A0A315ZWD5</accession>
<dbReference type="SUPFAM" id="SSF56112">
    <property type="entry name" value="Protein kinase-like (PK-like)"/>
    <property type="match status" value="1"/>
</dbReference>
<dbReference type="RefSeq" id="WP_109712171.1">
    <property type="nucleotide sequence ID" value="NZ_QGDS01000008.1"/>
</dbReference>
<organism evidence="1 2">
    <name type="scientific">Faecalicatena contorta</name>
    <dbReference type="NCBI Taxonomy" id="39482"/>
    <lineage>
        <taxon>Bacteria</taxon>
        <taxon>Bacillati</taxon>
        <taxon>Bacillota</taxon>
        <taxon>Clostridia</taxon>
        <taxon>Lachnospirales</taxon>
        <taxon>Lachnospiraceae</taxon>
        <taxon>Faecalicatena</taxon>
    </lineage>
</organism>
<dbReference type="AlphaFoldDB" id="A0A315ZWD5"/>
<dbReference type="InterPro" id="IPR004119">
    <property type="entry name" value="EcKL"/>
</dbReference>
<name>A0A315ZWD5_9FIRM</name>
<keyword evidence="2" id="KW-1185">Reference proteome</keyword>
<evidence type="ECO:0000313" key="2">
    <source>
        <dbReference type="Proteomes" id="UP000254051"/>
    </source>
</evidence>
<gene>
    <name evidence="1" type="ORF">SAMN05216529_108108</name>
</gene>
<dbReference type="Gene3D" id="3.30.200.20">
    <property type="entry name" value="Phosphorylase Kinase, domain 1"/>
    <property type="match status" value="1"/>
</dbReference>
<dbReference type="InterPro" id="IPR011009">
    <property type="entry name" value="Kinase-like_dom_sf"/>
</dbReference>
<keyword evidence="1" id="KW-0946">Virion</keyword>